<name>A0AAV1M9A6_9NEOP</name>
<dbReference type="PANTHER" id="PTHR48021:SF1">
    <property type="entry name" value="GH07001P-RELATED"/>
    <property type="match status" value="1"/>
</dbReference>
<dbReference type="GO" id="GO:0022857">
    <property type="term" value="F:transmembrane transporter activity"/>
    <property type="evidence" value="ECO:0007669"/>
    <property type="project" value="InterPro"/>
</dbReference>
<gene>
    <name evidence="7" type="ORF">PARMNEM_LOCUS22530</name>
</gene>
<feature type="transmembrane region" description="Helical" evidence="5">
    <location>
        <begin position="60"/>
        <end position="76"/>
    </location>
</feature>
<proteinExistence type="predicted"/>
<keyword evidence="8" id="KW-1185">Reference proteome</keyword>
<dbReference type="PANTHER" id="PTHR48021">
    <property type="match status" value="1"/>
</dbReference>
<dbReference type="Gene3D" id="1.20.1250.20">
    <property type="entry name" value="MFS general substrate transporter like domains"/>
    <property type="match status" value="1"/>
</dbReference>
<accession>A0AAV1M9A6</accession>
<evidence type="ECO:0000256" key="2">
    <source>
        <dbReference type="ARBA" id="ARBA00022692"/>
    </source>
</evidence>
<keyword evidence="2 5" id="KW-0812">Transmembrane</keyword>
<comment type="subcellular location">
    <subcellularLocation>
        <location evidence="1">Membrane</location>
        <topology evidence="1">Multi-pass membrane protein</topology>
    </subcellularLocation>
</comment>
<evidence type="ECO:0000259" key="6">
    <source>
        <dbReference type="PROSITE" id="PS50850"/>
    </source>
</evidence>
<evidence type="ECO:0000256" key="3">
    <source>
        <dbReference type="ARBA" id="ARBA00022989"/>
    </source>
</evidence>
<dbReference type="PROSITE" id="PS50850">
    <property type="entry name" value="MFS"/>
    <property type="match status" value="1"/>
</dbReference>
<feature type="transmembrane region" description="Helical" evidence="5">
    <location>
        <begin position="30"/>
        <end position="51"/>
    </location>
</feature>
<feature type="transmembrane region" description="Helical" evidence="5">
    <location>
        <begin position="142"/>
        <end position="164"/>
    </location>
</feature>
<evidence type="ECO:0000256" key="5">
    <source>
        <dbReference type="SAM" id="Phobius"/>
    </source>
</evidence>
<dbReference type="PROSITE" id="PS00216">
    <property type="entry name" value="SUGAR_TRANSPORT_1"/>
    <property type="match status" value="1"/>
</dbReference>
<dbReference type="SUPFAM" id="SSF103473">
    <property type="entry name" value="MFS general substrate transporter"/>
    <property type="match status" value="1"/>
</dbReference>
<keyword evidence="4 5" id="KW-0472">Membrane</keyword>
<dbReference type="GO" id="GO:0016020">
    <property type="term" value="C:membrane"/>
    <property type="evidence" value="ECO:0007669"/>
    <property type="project" value="UniProtKB-SubCell"/>
</dbReference>
<reference evidence="7 8" key="1">
    <citation type="submission" date="2023-11" db="EMBL/GenBank/DDBJ databases">
        <authorList>
            <person name="Hedman E."/>
            <person name="Englund M."/>
            <person name="Stromberg M."/>
            <person name="Nyberg Akerstrom W."/>
            <person name="Nylinder S."/>
            <person name="Jareborg N."/>
            <person name="Kallberg Y."/>
            <person name="Kronander E."/>
        </authorList>
    </citation>
    <scope>NUCLEOTIDE SEQUENCE [LARGE SCALE GENOMIC DNA]</scope>
</reference>
<evidence type="ECO:0000313" key="8">
    <source>
        <dbReference type="Proteomes" id="UP001314205"/>
    </source>
</evidence>
<evidence type="ECO:0000313" key="7">
    <source>
        <dbReference type="EMBL" id="CAK1604295.1"/>
    </source>
</evidence>
<dbReference type="InterPro" id="IPR020846">
    <property type="entry name" value="MFS_dom"/>
</dbReference>
<sequence>MTITTETHLDRVAEATNGTHPKLMLTSSEVSWVASLLCLGALWGAVPTGLISEHFGRKKTLLYLALPLVVSWILASSSPNVYGLYVGRFVGGVTVGAFSVGIPPYIENIAEKHLLLTLANFYHVNFACGVLFGYIIGMVQSTSWLCILCVSIPVAFFIAFIFLLESPTYLVSQGIYSEGKAALRYFIGIDNDIKSEMKSLKEYVLTIVKLESLSRHCLPLGLL</sequence>
<protein>
    <recommendedName>
        <fullName evidence="6">Major facilitator superfamily (MFS) profile domain-containing protein</fullName>
    </recommendedName>
</protein>
<organism evidence="7 8">
    <name type="scientific">Parnassius mnemosyne</name>
    <name type="common">clouded apollo</name>
    <dbReference type="NCBI Taxonomy" id="213953"/>
    <lineage>
        <taxon>Eukaryota</taxon>
        <taxon>Metazoa</taxon>
        <taxon>Ecdysozoa</taxon>
        <taxon>Arthropoda</taxon>
        <taxon>Hexapoda</taxon>
        <taxon>Insecta</taxon>
        <taxon>Pterygota</taxon>
        <taxon>Neoptera</taxon>
        <taxon>Endopterygota</taxon>
        <taxon>Lepidoptera</taxon>
        <taxon>Glossata</taxon>
        <taxon>Ditrysia</taxon>
        <taxon>Papilionoidea</taxon>
        <taxon>Papilionidae</taxon>
        <taxon>Parnassiinae</taxon>
        <taxon>Parnassini</taxon>
        <taxon>Parnassius</taxon>
        <taxon>Driopa</taxon>
    </lineage>
</organism>
<feature type="transmembrane region" description="Helical" evidence="5">
    <location>
        <begin position="114"/>
        <end position="136"/>
    </location>
</feature>
<evidence type="ECO:0000256" key="4">
    <source>
        <dbReference type="ARBA" id="ARBA00023136"/>
    </source>
</evidence>
<keyword evidence="3 5" id="KW-1133">Transmembrane helix</keyword>
<feature type="transmembrane region" description="Helical" evidence="5">
    <location>
        <begin position="82"/>
        <end position="102"/>
    </location>
</feature>
<dbReference type="Proteomes" id="UP001314205">
    <property type="component" value="Unassembled WGS sequence"/>
</dbReference>
<dbReference type="Pfam" id="PF00083">
    <property type="entry name" value="Sugar_tr"/>
    <property type="match status" value="1"/>
</dbReference>
<dbReference type="InterPro" id="IPR005829">
    <property type="entry name" value="Sugar_transporter_CS"/>
</dbReference>
<dbReference type="InterPro" id="IPR005828">
    <property type="entry name" value="MFS_sugar_transport-like"/>
</dbReference>
<dbReference type="EMBL" id="CAVLGL010000159">
    <property type="protein sequence ID" value="CAK1604295.1"/>
    <property type="molecule type" value="Genomic_DNA"/>
</dbReference>
<dbReference type="InterPro" id="IPR050549">
    <property type="entry name" value="MFS_Trehalose_Transporter"/>
</dbReference>
<dbReference type="InterPro" id="IPR036259">
    <property type="entry name" value="MFS_trans_sf"/>
</dbReference>
<dbReference type="AlphaFoldDB" id="A0AAV1M9A6"/>
<evidence type="ECO:0000256" key="1">
    <source>
        <dbReference type="ARBA" id="ARBA00004141"/>
    </source>
</evidence>
<feature type="domain" description="Major facilitator superfamily (MFS) profile" evidence="6">
    <location>
        <begin position="1"/>
        <end position="223"/>
    </location>
</feature>
<comment type="caution">
    <text evidence="7">The sequence shown here is derived from an EMBL/GenBank/DDBJ whole genome shotgun (WGS) entry which is preliminary data.</text>
</comment>